<comment type="caution">
    <text evidence="1">The sequence shown here is derived from an EMBL/GenBank/DDBJ whole genome shotgun (WGS) entry which is preliminary data.</text>
</comment>
<sequence>MSYSLLLLTTTSRLAVMSQLAQELIDAIVDLVPDKQSLLACALTAPSFVYASQRRIFHSISIQNVAACNRLAAILTESPHLGRYVRILSLKIHGMPLDWACLEPIVSATTSVEQLAIKGSHKKTPLHVNASLLALLLSQSLRCVAFAHLGLSIRNRHRLRWIRNFAPLGYSQFLTYLSISDAASESVKDLLDICAATLETLEIEFTHPFILPNLPPLSHLELRIRADRPDFYGAL</sequence>
<dbReference type="OrthoDB" id="2745898at2759"/>
<keyword evidence="2" id="KW-1185">Reference proteome</keyword>
<dbReference type="EMBL" id="JACAZH010000088">
    <property type="protein sequence ID" value="KAF7326991.1"/>
    <property type="molecule type" value="Genomic_DNA"/>
</dbReference>
<name>A0A8H6U151_9AGAR</name>
<organism evidence="1 2">
    <name type="scientific">Mycena sanguinolenta</name>
    <dbReference type="NCBI Taxonomy" id="230812"/>
    <lineage>
        <taxon>Eukaryota</taxon>
        <taxon>Fungi</taxon>
        <taxon>Dikarya</taxon>
        <taxon>Basidiomycota</taxon>
        <taxon>Agaricomycotina</taxon>
        <taxon>Agaricomycetes</taxon>
        <taxon>Agaricomycetidae</taxon>
        <taxon>Agaricales</taxon>
        <taxon>Marasmiineae</taxon>
        <taxon>Mycenaceae</taxon>
        <taxon>Mycena</taxon>
    </lineage>
</organism>
<gene>
    <name evidence="1" type="ORF">MSAN_02492900</name>
</gene>
<evidence type="ECO:0000313" key="2">
    <source>
        <dbReference type="Proteomes" id="UP000623467"/>
    </source>
</evidence>
<accession>A0A8H6U151</accession>
<protein>
    <submittedName>
        <fullName evidence="1">Uncharacterized protein</fullName>
    </submittedName>
</protein>
<dbReference type="Proteomes" id="UP000623467">
    <property type="component" value="Unassembled WGS sequence"/>
</dbReference>
<proteinExistence type="predicted"/>
<reference evidence="1" key="1">
    <citation type="submission" date="2020-05" db="EMBL/GenBank/DDBJ databases">
        <title>Mycena genomes resolve the evolution of fungal bioluminescence.</title>
        <authorList>
            <person name="Tsai I.J."/>
        </authorList>
    </citation>
    <scope>NUCLEOTIDE SEQUENCE</scope>
    <source>
        <strain evidence="1">160909Yilan</strain>
    </source>
</reference>
<dbReference type="AlphaFoldDB" id="A0A8H6U151"/>
<evidence type="ECO:0000313" key="1">
    <source>
        <dbReference type="EMBL" id="KAF7326991.1"/>
    </source>
</evidence>